<evidence type="ECO:0000256" key="1">
    <source>
        <dbReference type="ARBA" id="ARBA00004141"/>
    </source>
</evidence>
<dbReference type="InterPro" id="IPR044644">
    <property type="entry name" value="DinF-like"/>
</dbReference>
<dbReference type="CDD" id="cd13136">
    <property type="entry name" value="MATE_DinF_like"/>
    <property type="match status" value="1"/>
</dbReference>
<evidence type="ECO:0000313" key="8">
    <source>
        <dbReference type="Proteomes" id="UP000245870"/>
    </source>
</evidence>
<feature type="transmembrane region" description="Helical" evidence="6">
    <location>
        <begin position="20"/>
        <end position="40"/>
    </location>
</feature>
<dbReference type="PANTHER" id="PTHR42893">
    <property type="entry name" value="PROTEIN DETOXIFICATION 44, CHLOROPLASTIC-RELATED"/>
    <property type="match status" value="1"/>
</dbReference>
<accession>A0A2U0UNL6</accession>
<feature type="transmembrane region" description="Helical" evidence="6">
    <location>
        <begin position="386"/>
        <end position="413"/>
    </location>
</feature>
<dbReference type="GO" id="GO:0015297">
    <property type="term" value="F:antiporter activity"/>
    <property type="evidence" value="ECO:0007669"/>
    <property type="project" value="InterPro"/>
</dbReference>
<dbReference type="GO" id="GO:0042910">
    <property type="term" value="F:xenobiotic transmembrane transporter activity"/>
    <property type="evidence" value="ECO:0007669"/>
    <property type="project" value="InterPro"/>
</dbReference>
<feature type="transmembrane region" description="Helical" evidence="6">
    <location>
        <begin position="425"/>
        <end position="442"/>
    </location>
</feature>
<dbReference type="NCBIfam" id="TIGR00797">
    <property type="entry name" value="matE"/>
    <property type="match status" value="1"/>
</dbReference>
<feature type="transmembrane region" description="Helical" evidence="6">
    <location>
        <begin position="46"/>
        <end position="68"/>
    </location>
</feature>
<feature type="transmembrane region" description="Helical" evidence="6">
    <location>
        <begin position="89"/>
        <end position="108"/>
    </location>
</feature>
<evidence type="ECO:0000256" key="2">
    <source>
        <dbReference type="ARBA" id="ARBA00010199"/>
    </source>
</evidence>
<reference evidence="7 8" key="1">
    <citation type="submission" date="2018-05" db="EMBL/GenBank/DDBJ databases">
        <title>Genomic Encyclopedia of Type Strains, Phase IV (KMG-IV): sequencing the most valuable type-strain genomes for metagenomic binning, comparative biology and taxonomic classification.</title>
        <authorList>
            <person name="Goeker M."/>
        </authorList>
    </citation>
    <scope>NUCLEOTIDE SEQUENCE [LARGE SCALE GENOMIC DNA]</scope>
    <source>
        <strain evidence="7 8">DSM 100333</strain>
    </source>
</reference>
<feature type="transmembrane region" description="Helical" evidence="6">
    <location>
        <begin position="313"/>
        <end position="332"/>
    </location>
</feature>
<feature type="transmembrane region" description="Helical" evidence="6">
    <location>
        <begin position="114"/>
        <end position="135"/>
    </location>
</feature>
<feature type="transmembrane region" description="Helical" evidence="6">
    <location>
        <begin position="479"/>
        <end position="497"/>
    </location>
</feature>
<feature type="transmembrane region" description="Helical" evidence="6">
    <location>
        <begin position="163"/>
        <end position="188"/>
    </location>
</feature>
<organism evidence="7 8">
    <name type="scientific">Hallella colorans</name>
    <dbReference type="NCBI Taxonomy" id="1703337"/>
    <lineage>
        <taxon>Bacteria</taxon>
        <taxon>Pseudomonadati</taxon>
        <taxon>Bacteroidota</taxon>
        <taxon>Bacteroidia</taxon>
        <taxon>Bacteroidales</taxon>
        <taxon>Prevotellaceae</taxon>
        <taxon>Hallella</taxon>
    </lineage>
</organism>
<evidence type="ECO:0000256" key="6">
    <source>
        <dbReference type="SAM" id="Phobius"/>
    </source>
</evidence>
<evidence type="ECO:0000256" key="3">
    <source>
        <dbReference type="ARBA" id="ARBA00022692"/>
    </source>
</evidence>
<dbReference type="InterPro" id="IPR002528">
    <property type="entry name" value="MATE_fam"/>
</dbReference>
<sequence>MYIRMDLIRLEMYVFTHAKLIIFFVDNISFHSFFSIYYIYQTIVTAYIFYVKIPLFAYSIPSFLTTFVKETKAMKQTDKDILRLAVPSIISNITVPLLGLADLAIVGHMGSEQYIAAIAVGTMMFNVIYWLFGFLRMGTSGMTSQALGREDHSSVKLLLRRSMYISGAIALCFLVLQVPLCQLTLHLIGPSIQIRPMVTTYFSIVIWGAPAMLGLYALNGWFIGLQNTKIPMTVAILQNIVNVVASLTLVFGLGMHISGVALGTLIAQWCGFLFALWHASRQLRLYTHPRHTDKAVNSGMVTWKAFFTVNRDIFLRTICLVVVNLFFTSAGARQGDMLLAVNTLLMTFFTLFSYIMDGFAFAGEALAGLLYGAQDGVRLHATVRRLFGWGALMVIGFTLVYVLGGNAFLGLLTSEHAVIAAADEYFYWACLIPLAGVAAFVYDGIFIGITATRAMLVSSVASTVVFFVLFFLGKACLPTNHALWMSFIAYLAMRGLMQHIMMKKQIKF</sequence>
<dbReference type="PANTHER" id="PTHR42893:SF46">
    <property type="entry name" value="PROTEIN DETOXIFICATION 44, CHLOROPLASTIC"/>
    <property type="match status" value="1"/>
</dbReference>
<keyword evidence="3 6" id="KW-0812">Transmembrane</keyword>
<comment type="caution">
    <text evidence="7">The sequence shown here is derived from an EMBL/GenBank/DDBJ whole genome shotgun (WGS) entry which is preliminary data.</text>
</comment>
<name>A0A2U0UNL6_9BACT</name>
<dbReference type="AlphaFoldDB" id="A0A2U0UNL6"/>
<proteinExistence type="inferred from homology"/>
<keyword evidence="8" id="KW-1185">Reference proteome</keyword>
<evidence type="ECO:0000256" key="5">
    <source>
        <dbReference type="ARBA" id="ARBA00023136"/>
    </source>
</evidence>
<protein>
    <submittedName>
        <fullName evidence="7">MATE family multidrug resistance protein</fullName>
    </submittedName>
</protein>
<feature type="transmembrane region" description="Helical" evidence="6">
    <location>
        <begin position="454"/>
        <end position="473"/>
    </location>
</feature>
<dbReference type="GO" id="GO:0005886">
    <property type="term" value="C:plasma membrane"/>
    <property type="evidence" value="ECO:0007669"/>
    <property type="project" value="TreeGrafter"/>
</dbReference>
<comment type="similarity">
    <text evidence="2">Belongs to the multi antimicrobial extrusion (MATE) (TC 2.A.66.1) family.</text>
</comment>
<keyword evidence="5 6" id="KW-0472">Membrane</keyword>
<dbReference type="Pfam" id="PF01554">
    <property type="entry name" value="MatE"/>
    <property type="match status" value="2"/>
</dbReference>
<gene>
    <name evidence="7" type="ORF">C7379_10114</name>
</gene>
<feature type="transmembrane region" description="Helical" evidence="6">
    <location>
        <begin position="230"/>
        <end position="251"/>
    </location>
</feature>
<dbReference type="EMBL" id="QENY01000001">
    <property type="protein sequence ID" value="PVX59246.1"/>
    <property type="molecule type" value="Genomic_DNA"/>
</dbReference>
<keyword evidence="4 6" id="KW-1133">Transmembrane helix</keyword>
<evidence type="ECO:0000313" key="7">
    <source>
        <dbReference type="EMBL" id="PVX59246.1"/>
    </source>
</evidence>
<dbReference type="Proteomes" id="UP000245870">
    <property type="component" value="Unassembled WGS sequence"/>
</dbReference>
<feature type="transmembrane region" description="Helical" evidence="6">
    <location>
        <begin position="200"/>
        <end position="218"/>
    </location>
</feature>
<evidence type="ECO:0000256" key="4">
    <source>
        <dbReference type="ARBA" id="ARBA00022989"/>
    </source>
</evidence>
<feature type="transmembrane region" description="Helical" evidence="6">
    <location>
        <begin position="257"/>
        <end position="277"/>
    </location>
</feature>
<comment type="subcellular location">
    <subcellularLocation>
        <location evidence="1">Membrane</location>
        <topology evidence="1">Multi-pass membrane protein</topology>
    </subcellularLocation>
</comment>
<feature type="transmembrane region" description="Helical" evidence="6">
    <location>
        <begin position="352"/>
        <end position="374"/>
    </location>
</feature>